<dbReference type="PANTHER" id="PTHR24394">
    <property type="entry name" value="ZINC FINGER PROTEIN"/>
    <property type="match status" value="1"/>
</dbReference>
<dbReference type="EMBL" id="HBUF01356554">
    <property type="protein sequence ID" value="CAG6717866.1"/>
    <property type="molecule type" value="Transcribed_RNA"/>
</dbReference>
<dbReference type="EMBL" id="HBUF01356556">
    <property type="protein sequence ID" value="CAG6717870.1"/>
    <property type="molecule type" value="Transcribed_RNA"/>
</dbReference>
<keyword evidence="6" id="KW-0539">Nucleus</keyword>
<evidence type="ECO:0000256" key="5">
    <source>
        <dbReference type="ARBA" id="ARBA00022833"/>
    </source>
</evidence>
<sequence>MKEDSVIHSTKNHMKKKITIEQSYTCDKCSKSFSQERNLKAHLLTHEGIIIRFPCDQCQKSFSQKGSLQRHGLSHEGVMFSCARCSKSFPRKANLKKHLLQHDGIEPSCGERGSTQTLPENPAMYIKNVPQIALLSASRECTIK</sequence>
<dbReference type="Gene3D" id="3.30.160.60">
    <property type="entry name" value="Classic Zinc Finger"/>
    <property type="match status" value="3"/>
</dbReference>
<name>A0A8D8VAB2_9HEMI</name>
<dbReference type="Pfam" id="PF00096">
    <property type="entry name" value="zf-C2H2"/>
    <property type="match status" value="3"/>
</dbReference>
<feature type="domain" description="C2H2-type" evidence="8">
    <location>
        <begin position="53"/>
        <end position="77"/>
    </location>
</feature>
<protein>
    <submittedName>
        <fullName evidence="9">Gastrula zinc finger protein xFG20-1</fullName>
    </submittedName>
</protein>
<evidence type="ECO:0000313" key="9">
    <source>
        <dbReference type="EMBL" id="CAG6717866.1"/>
    </source>
</evidence>
<reference evidence="9" key="1">
    <citation type="submission" date="2021-05" db="EMBL/GenBank/DDBJ databases">
        <authorList>
            <person name="Alioto T."/>
            <person name="Alioto T."/>
            <person name="Gomez Garrido J."/>
        </authorList>
    </citation>
    <scope>NUCLEOTIDE SEQUENCE</scope>
</reference>
<dbReference type="InterPro" id="IPR013087">
    <property type="entry name" value="Znf_C2H2_type"/>
</dbReference>
<feature type="domain" description="C2H2-type" evidence="8">
    <location>
        <begin position="24"/>
        <end position="48"/>
    </location>
</feature>
<dbReference type="SMART" id="SM00355">
    <property type="entry name" value="ZnF_C2H2"/>
    <property type="match status" value="3"/>
</dbReference>
<dbReference type="InterPro" id="IPR036236">
    <property type="entry name" value="Znf_C2H2_sf"/>
</dbReference>
<dbReference type="FunFam" id="3.30.160.60:FF:000065">
    <property type="entry name" value="B-cell CLL/lymphoma 6, member B"/>
    <property type="match status" value="1"/>
</dbReference>
<dbReference type="PROSITE" id="PS50157">
    <property type="entry name" value="ZINC_FINGER_C2H2_2"/>
    <property type="match status" value="3"/>
</dbReference>
<accession>A0A8D8VAB2</accession>
<evidence type="ECO:0000256" key="4">
    <source>
        <dbReference type="ARBA" id="ARBA00022771"/>
    </source>
</evidence>
<dbReference type="GO" id="GO:0008270">
    <property type="term" value="F:zinc ion binding"/>
    <property type="evidence" value="ECO:0007669"/>
    <property type="project" value="UniProtKB-KW"/>
</dbReference>
<dbReference type="EMBL" id="HBUF01356553">
    <property type="protein sequence ID" value="CAG6717864.1"/>
    <property type="molecule type" value="Transcribed_RNA"/>
</dbReference>
<evidence type="ECO:0000256" key="1">
    <source>
        <dbReference type="ARBA" id="ARBA00004123"/>
    </source>
</evidence>
<keyword evidence="3" id="KW-0677">Repeat</keyword>
<proteinExistence type="predicted"/>
<dbReference type="FunFam" id="3.30.160.60:FF:000100">
    <property type="entry name" value="Zinc finger 45-like"/>
    <property type="match status" value="1"/>
</dbReference>
<evidence type="ECO:0000259" key="8">
    <source>
        <dbReference type="PROSITE" id="PS50157"/>
    </source>
</evidence>
<keyword evidence="4 7" id="KW-0863">Zinc-finger</keyword>
<evidence type="ECO:0000256" key="6">
    <source>
        <dbReference type="ARBA" id="ARBA00023242"/>
    </source>
</evidence>
<dbReference type="PROSITE" id="PS00028">
    <property type="entry name" value="ZINC_FINGER_C2H2_1"/>
    <property type="match status" value="3"/>
</dbReference>
<dbReference type="GO" id="GO:0005634">
    <property type="term" value="C:nucleus"/>
    <property type="evidence" value="ECO:0007669"/>
    <property type="project" value="UniProtKB-SubCell"/>
</dbReference>
<dbReference type="PANTHER" id="PTHR24394:SF44">
    <property type="entry name" value="ZINC FINGER PROTEIN 271-LIKE"/>
    <property type="match status" value="1"/>
</dbReference>
<evidence type="ECO:0000256" key="2">
    <source>
        <dbReference type="ARBA" id="ARBA00022723"/>
    </source>
</evidence>
<keyword evidence="2" id="KW-0479">Metal-binding</keyword>
<dbReference type="SUPFAM" id="SSF57667">
    <property type="entry name" value="beta-beta-alpha zinc fingers"/>
    <property type="match status" value="2"/>
</dbReference>
<feature type="domain" description="C2H2-type" evidence="8">
    <location>
        <begin position="80"/>
        <end position="107"/>
    </location>
</feature>
<evidence type="ECO:0000256" key="7">
    <source>
        <dbReference type="PROSITE-ProRule" id="PRU00042"/>
    </source>
</evidence>
<dbReference type="GO" id="GO:0000981">
    <property type="term" value="F:DNA-binding transcription factor activity, RNA polymerase II-specific"/>
    <property type="evidence" value="ECO:0007669"/>
    <property type="project" value="TreeGrafter"/>
</dbReference>
<comment type="subcellular location">
    <subcellularLocation>
        <location evidence="1">Nucleus</location>
    </subcellularLocation>
</comment>
<dbReference type="FunFam" id="3.30.160.60:FF:000671">
    <property type="entry name" value="Zinc finger protein 26"/>
    <property type="match status" value="1"/>
</dbReference>
<dbReference type="EMBL" id="HBUF01356555">
    <property type="protein sequence ID" value="CAG6717868.1"/>
    <property type="molecule type" value="Transcribed_RNA"/>
</dbReference>
<evidence type="ECO:0000256" key="3">
    <source>
        <dbReference type="ARBA" id="ARBA00022737"/>
    </source>
</evidence>
<dbReference type="AlphaFoldDB" id="A0A8D8VAB2"/>
<keyword evidence="5" id="KW-0862">Zinc</keyword>
<organism evidence="9">
    <name type="scientific">Cacopsylla melanoneura</name>
    <dbReference type="NCBI Taxonomy" id="428564"/>
    <lineage>
        <taxon>Eukaryota</taxon>
        <taxon>Metazoa</taxon>
        <taxon>Ecdysozoa</taxon>
        <taxon>Arthropoda</taxon>
        <taxon>Hexapoda</taxon>
        <taxon>Insecta</taxon>
        <taxon>Pterygota</taxon>
        <taxon>Neoptera</taxon>
        <taxon>Paraneoptera</taxon>
        <taxon>Hemiptera</taxon>
        <taxon>Sternorrhyncha</taxon>
        <taxon>Psylloidea</taxon>
        <taxon>Psyllidae</taxon>
        <taxon>Psyllinae</taxon>
        <taxon>Cacopsylla</taxon>
    </lineage>
</organism>